<evidence type="ECO:0000313" key="7">
    <source>
        <dbReference type="Proteomes" id="UP000031737"/>
    </source>
</evidence>
<keyword evidence="3" id="KW-0963">Cytoplasm</keyword>
<dbReference type="Gene3D" id="1.25.10.10">
    <property type="entry name" value="Leucine-rich Repeat Variant"/>
    <property type="match status" value="2"/>
</dbReference>
<dbReference type="EMBL" id="AUPL01004067">
    <property type="protein sequence ID" value="ESL08234.1"/>
    <property type="molecule type" value="Genomic_DNA"/>
</dbReference>
<dbReference type="InterPro" id="IPR022272">
    <property type="entry name" value="Lipocalin_CS"/>
</dbReference>
<dbReference type="InterPro" id="IPR011989">
    <property type="entry name" value="ARM-like"/>
</dbReference>
<evidence type="ECO:0000256" key="5">
    <source>
        <dbReference type="ARBA" id="ARBA00022927"/>
    </source>
</evidence>
<comment type="caution">
    <text evidence="6">The sequence shown here is derived from an EMBL/GenBank/DDBJ whole genome shotgun (WGS) entry which is preliminary data.</text>
</comment>
<dbReference type="PROSITE" id="PS00213">
    <property type="entry name" value="LIPOCALIN"/>
    <property type="match status" value="1"/>
</dbReference>
<dbReference type="Proteomes" id="UP000031737">
    <property type="component" value="Unassembled WGS sequence"/>
</dbReference>
<evidence type="ECO:0000313" key="6">
    <source>
        <dbReference type="EMBL" id="ESL08234.1"/>
    </source>
</evidence>
<sequence length="941" mass="104131">MNFEELYRPTPGDVQSVVRLLHDNGVSVQNSKKAYAELQQYQANPSFCVLLSYVFGAEACPVEGLQLGGSWIQYRRLAGITLKNNLEKSKYALGLGAVKEAARCTLSVLRNPSDARIARVAAQIVVKITALTSFGWWQECGIVDLPNLLLDELFGAGDLRTLSALYTLQYLMEDLPKEVGAASKDIIDRVLTLVLNQHTEANLQKAAFRMCFNIYEQAEQLDWNVEGLSPLQTGLTAASGTFAGVCTTLLEQGCGGDIPLLIQVLRSCVLMLEYLDYFTPMNADEMTRLIDWWIRHTIDIVSSRVDVGEYNLPLKTIAMDLLTAALKLYDRVGGNGPISLLMEPILMMLSGLVPALVNCVPMSTEEMDVILSNDDYRMRDVTAVNYHLNEGNKDISEDMFMEDDCGAATLRASALRCIDALCISSGKETFPHLIEQIRVLWSADRQLKEAAIVLFGTIANGCYTEIELTVSGIVRQLIDTVLSDSEDIFVVSVAIWSLSRILEWACTSDGNILSDIMAAFVSRMQSTSKRVQQAAVSALNTAFVTGHDMGATTNLVDSFPCLTESIIACLPIYCDGNLSLLCDLALHLLAVAEDFQLTSRIGDAFKSNRMERVKYFEASYVALYISGVPNTHVDKDIFSIDRVVAGYLTRFPDSETSFKILGMWYAALKDAVERDIRDDEDLLCNMMLTCSNFLNVTSTAVLAEWICQAQGSLASLAFQLLVTLPKKSVKSAAVTLLHRLLKSIGKSAYPNGMGDTLLVTLASSIREVDLSFDKMELVRLITLMVEVYFSDFPQDASMAFAAAVDALRSDAYNDSRWLFSQMAYDICHALDAVPGLLAQSRPEELARIMAQADNTCGKSVATIHLIDALLSAEEVAFAILPDVMRLIYSWQQAACNFPGTREKLSSMLYFYSNKHSEQLRDHLSALHPNLREMILSTYDMR</sequence>
<dbReference type="AlphaFoldDB" id="A0A061IZV4"/>
<dbReference type="GO" id="GO:0005737">
    <property type="term" value="C:cytoplasm"/>
    <property type="evidence" value="ECO:0007669"/>
    <property type="project" value="UniProtKB-SubCell"/>
</dbReference>
<reference evidence="6 7" key="1">
    <citation type="submission" date="2013-07" db="EMBL/GenBank/DDBJ databases">
        <authorList>
            <person name="Stoco P.H."/>
            <person name="Wagner G."/>
            <person name="Gerber A."/>
            <person name="Zaha A."/>
            <person name="Thompson C."/>
            <person name="Bartholomeu D.C."/>
            <person name="Luckemeyer D.D."/>
            <person name="Bahia D."/>
            <person name="Loreto E."/>
            <person name="Prestes E.B."/>
            <person name="Lima F.M."/>
            <person name="Rodrigues-Luiz G."/>
            <person name="Vallejo G.A."/>
            <person name="Filho J.F."/>
            <person name="Monteiro K.M."/>
            <person name="Tyler K.M."/>
            <person name="de Almeida L.G."/>
            <person name="Ortiz M.F."/>
            <person name="Siervo M.A."/>
            <person name="de Moraes M.H."/>
            <person name="Cunha O.L."/>
            <person name="Mendonca-Neto R."/>
            <person name="Silva R."/>
            <person name="Teixeira S.M."/>
            <person name="Murta S.M."/>
            <person name="Sincero T.C."/>
            <person name="Mendes T.A."/>
            <person name="Urmenyi T.P."/>
            <person name="Silva V.G."/>
            <person name="da Rocha W.D."/>
            <person name="Andersson B."/>
            <person name="Romanha A.J."/>
            <person name="Steindel M."/>
            <person name="de Vasconcelos A.T."/>
            <person name="Grisard E.C."/>
        </authorList>
    </citation>
    <scope>NUCLEOTIDE SEQUENCE [LARGE SCALE GENOMIC DNA]</scope>
    <source>
        <strain evidence="6 7">SC58</strain>
    </source>
</reference>
<keyword evidence="7" id="KW-1185">Reference proteome</keyword>
<organism evidence="6 7">
    <name type="scientific">Trypanosoma rangeli SC58</name>
    <dbReference type="NCBI Taxonomy" id="429131"/>
    <lineage>
        <taxon>Eukaryota</taxon>
        <taxon>Discoba</taxon>
        <taxon>Euglenozoa</taxon>
        <taxon>Kinetoplastea</taxon>
        <taxon>Metakinetoplastina</taxon>
        <taxon>Trypanosomatida</taxon>
        <taxon>Trypanosomatidae</taxon>
        <taxon>Trypanosoma</taxon>
        <taxon>Herpetosoma</taxon>
    </lineage>
</organism>
<gene>
    <name evidence="6" type="ORF">TRSC58_04067</name>
</gene>
<evidence type="ECO:0000256" key="4">
    <source>
        <dbReference type="ARBA" id="ARBA00022737"/>
    </source>
</evidence>
<dbReference type="GO" id="GO:0006606">
    <property type="term" value="P:protein import into nucleus"/>
    <property type="evidence" value="ECO:0007669"/>
    <property type="project" value="InterPro"/>
</dbReference>
<dbReference type="InterPro" id="IPR040122">
    <property type="entry name" value="Importin_beta"/>
</dbReference>
<protein>
    <recommendedName>
        <fullName evidence="8">Transportin2-like protein</fullName>
    </recommendedName>
</protein>
<dbReference type="OrthoDB" id="951172at2759"/>
<proteinExistence type="predicted"/>
<evidence type="ECO:0000256" key="1">
    <source>
        <dbReference type="ARBA" id="ARBA00004496"/>
    </source>
</evidence>
<dbReference type="VEuPathDB" id="TriTrypDB:TRSC58_04067"/>
<keyword evidence="2" id="KW-0813">Transport</keyword>
<dbReference type="PANTHER" id="PTHR10527">
    <property type="entry name" value="IMPORTIN BETA"/>
    <property type="match status" value="1"/>
</dbReference>
<comment type="subcellular location">
    <subcellularLocation>
        <location evidence="1">Cytoplasm</location>
    </subcellularLocation>
</comment>
<accession>A0A061IZV4</accession>
<name>A0A061IZV4_TRYRA</name>
<dbReference type="SUPFAM" id="SSF48371">
    <property type="entry name" value="ARM repeat"/>
    <property type="match status" value="1"/>
</dbReference>
<keyword evidence="4" id="KW-0677">Repeat</keyword>
<keyword evidence="5" id="KW-0653">Protein transport</keyword>
<evidence type="ECO:0000256" key="2">
    <source>
        <dbReference type="ARBA" id="ARBA00022448"/>
    </source>
</evidence>
<evidence type="ECO:0000256" key="3">
    <source>
        <dbReference type="ARBA" id="ARBA00022490"/>
    </source>
</evidence>
<dbReference type="InterPro" id="IPR016024">
    <property type="entry name" value="ARM-type_fold"/>
</dbReference>
<evidence type="ECO:0008006" key="8">
    <source>
        <dbReference type="Google" id="ProtNLM"/>
    </source>
</evidence>